<dbReference type="GeneID" id="25261876"/>
<evidence type="ECO:0000256" key="1">
    <source>
        <dbReference type="SAM" id="MobiDB-lite"/>
    </source>
</evidence>
<evidence type="ECO:0000313" key="2">
    <source>
        <dbReference type="EMBL" id="KDN41315.1"/>
    </source>
</evidence>
<dbReference type="AlphaFoldDB" id="A0A066VRX4"/>
<proteinExistence type="predicted"/>
<comment type="caution">
    <text evidence="2">The sequence shown here is derived from an EMBL/GenBank/DDBJ whole genome shotgun (WGS) entry which is preliminary data.</text>
</comment>
<gene>
    <name evidence="2" type="ORF">K437DRAFT_177819</name>
</gene>
<evidence type="ECO:0000313" key="3">
    <source>
        <dbReference type="Proteomes" id="UP000027361"/>
    </source>
</evidence>
<dbReference type="HOGENOM" id="CLU_1961122_0_0_1"/>
<feature type="region of interest" description="Disordered" evidence="1">
    <location>
        <begin position="70"/>
        <end position="128"/>
    </location>
</feature>
<protein>
    <submittedName>
        <fullName evidence="2">Uncharacterized protein</fullName>
    </submittedName>
</protein>
<name>A0A066VRX4_TILAU</name>
<dbReference type="Proteomes" id="UP000027361">
    <property type="component" value="Unassembled WGS sequence"/>
</dbReference>
<organism evidence="2 3">
    <name type="scientific">Tilletiaria anomala (strain ATCC 24038 / CBS 436.72 / UBC 951)</name>
    <dbReference type="NCBI Taxonomy" id="1037660"/>
    <lineage>
        <taxon>Eukaryota</taxon>
        <taxon>Fungi</taxon>
        <taxon>Dikarya</taxon>
        <taxon>Basidiomycota</taxon>
        <taxon>Ustilaginomycotina</taxon>
        <taxon>Exobasidiomycetes</taxon>
        <taxon>Georgefischeriales</taxon>
        <taxon>Tilletiariaceae</taxon>
        <taxon>Tilletiaria</taxon>
    </lineage>
</organism>
<dbReference type="RefSeq" id="XP_013241670.1">
    <property type="nucleotide sequence ID" value="XM_013386216.1"/>
</dbReference>
<dbReference type="InParanoid" id="A0A066VRX4"/>
<reference evidence="2 3" key="1">
    <citation type="submission" date="2014-05" db="EMBL/GenBank/DDBJ databases">
        <title>Draft genome sequence of a rare smut relative, Tilletiaria anomala UBC 951.</title>
        <authorList>
            <consortium name="DOE Joint Genome Institute"/>
            <person name="Toome M."/>
            <person name="Kuo A."/>
            <person name="Henrissat B."/>
            <person name="Lipzen A."/>
            <person name="Tritt A."/>
            <person name="Yoshinaga Y."/>
            <person name="Zane M."/>
            <person name="Barry K."/>
            <person name="Grigoriev I.V."/>
            <person name="Spatafora J.W."/>
            <person name="Aimea M.C."/>
        </authorList>
    </citation>
    <scope>NUCLEOTIDE SEQUENCE [LARGE SCALE GENOMIC DNA]</scope>
    <source>
        <strain evidence="2 3">UBC 951</strain>
    </source>
</reference>
<accession>A0A066VRX4</accession>
<sequence>MLSTPSISKYAVLVRRMLPHIRHPRACCSSACGGKLMHVCCPQAWSIRSDAEADARLGRWVCCADYLSGTGSSSGGAFGNSDGISQGSNGSDSDSGSGSSTDSDDGADTGPDTGTDVESGSGFGDGTD</sequence>
<dbReference type="EMBL" id="JMSN01000081">
    <property type="protein sequence ID" value="KDN41315.1"/>
    <property type="molecule type" value="Genomic_DNA"/>
</dbReference>
<keyword evidence="3" id="KW-1185">Reference proteome</keyword>
<feature type="compositionally biased region" description="Low complexity" evidence="1">
    <location>
        <begin position="79"/>
        <end position="101"/>
    </location>
</feature>